<accession>A0AB72X233</accession>
<dbReference type="InterPro" id="IPR016024">
    <property type="entry name" value="ARM-type_fold"/>
</dbReference>
<dbReference type="EMBL" id="CATWHI010000001">
    <property type="protein sequence ID" value="CAJ0735044.1"/>
    <property type="molecule type" value="Genomic_DNA"/>
</dbReference>
<dbReference type="InterPro" id="IPR004155">
    <property type="entry name" value="PBS_lyase_HEAT"/>
</dbReference>
<name>A0AB72X233_9RALS</name>
<protein>
    <recommendedName>
        <fullName evidence="3">HEAT repeat domain-containing protein</fullName>
    </recommendedName>
</protein>
<dbReference type="InterPro" id="IPR011989">
    <property type="entry name" value="ARM-like"/>
</dbReference>
<dbReference type="Gene3D" id="1.25.10.10">
    <property type="entry name" value="Leucine-rich Repeat Variant"/>
    <property type="match status" value="1"/>
</dbReference>
<dbReference type="SUPFAM" id="SSF48371">
    <property type="entry name" value="ARM repeat"/>
    <property type="match status" value="1"/>
</dbReference>
<organism evidence="1 2">
    <name type="scientific">Ralstonia edaphi</name>
    <dbReference type="NCBI Taxonomy" id="3058599"/>
    <lineage>
        <taxon>Bacteria</taxon>
        <taxon>Pseudomonadati</taxon>
        <taxon>Pseudomonadota</taxon>
        <taxon>Betaproteobacteria</taxon>
        <taxon>Burkholderiales</taxon>
        <taxon>Burkholderiaceae</taxon>
        <taxon>Ralstonia</taxon>
    </lineage>
</organism>
<dbReference type="SMART" id="SM00567">
    <property type="entry name" value="EZ_HEAT"/>
    <property type="match status" value="2"/>
</dbReference>
<dbReference type="Proteomes" id="UP001189225">
    <property type="component" value="Unassembled WGS sequence"/>
</dbReference>
<keyword evidence="2" id="KW-1185">Reference proteome</keyword>
<evidence type="ECO:0000313" key="2">
    <source>
        <dbReference type="Proteomes" id="UP001189225"/>
    </source>
</evidence>
<dbReference type="Pfam" id="PF03130">
    <property type="entry name" value="HEAT_PBS"/>
    <property type="match status" value="2"/>
</dbReference>
<evidence type="ECO:0000313" key="1">
    <source>
        <dbReference type="EMBL" id="CAJ0735044.1"/>
    </source>
</evidence>
<comment type="caution">
    <text evidence="1">The sequence shown here is derived from an EMBL/GenBank/DDBJ whole genome shotgun (WGS) entry which is preliminary data.</text>
</comment>
<proteinExistence type="predicted"/>
<dbReference type="AlphaFoldDB" id="A0AB72X233"/>
<gene>
    <name evidence="1" type="ORF">R16034_00070</name>
</gene>
<sequence length="128" mass="14458">MSSSVDVDALCTALDSLAEDDRSRVPLLIELLTLEGHERHEDIVFDLGLFGDPAAIPAIAEAAEKSFQYMVRWQNLHEFQRKCAYALARIGTPESREVLEHLAQHADPHLREYGREGLSNWPMPFARS</sequence>
<reference evidence="1 2" key="1">
    <citation type="submission" date="2023-07" db="EMBL/GenBank/DDBJ databases">
        <authorList>
            <person name="Peeters C."/>
        </authorList>
    </citation>
    <scope>NUCLEOTIDE SEQUENCE [LARGE SCALE GENOMIC DNA]</scope>
    <source>
        <strain evidence="1 2">R-16034</strain>
    </source>
</reference>
<evidence type="ECO:0008006" key="3">
    <source>
        <dbReference type="Google" id="ProtNLM"/>
    </source>
</evidence>